<feature type="compositionally biased region" description="Basic residues" evidence="1">
    <location>
        <begin position="435"/>
        <end position="471"/>
    </location>
</feature>
<gene>
    <name evidence="2" type="ORF">E6O75_ATG02131</name>
</gene>
<feature type="compositionally biased region" description="Basic and acidic residues" evidence="1">
    <location>
        <begin position="545"/>
        <end position="557"/>
    </location>
</feature>
<dbReference type="AlphaFoldDB" id="A0A4Z1P2Q3"/>
<evidence type="ECO:0000313" key="2">
    <source>
        <dbReference type="EMBL" id="TID22957.1"/>
    </source>
</evidence>
<comment type="caution">
    <text evidence="2">The sequence shown here is derived from an EMBL/GenBank/DDBJ whole genome shotgun (WGS) entry which is preliminary data.</text>
</comment>
<accession>A0A4Z1P2Q3</accession>
<keyword evidence="3" id="KW-1185">Reference proteome</keyword>
<name>A0A4Z1P2Q3_9PEZI</name>
<feature type="region of interest" description="Disordered" evidence="1">
    <location>
        <begin position="492"/>
        <end position="622"/>
    </location>
</feature>
<feature type="compositionally biased region" description="Basic and acidic residues" evidence="1">
    <location>
        <begin position="612"/>
        <end position="622"/>
    </location>
</feature>
<protein>
    <submittedName>
        <fullName evidence="2">Histone deacetylase</fullName>
    </submittedName>
</protein>
<reference evidence="2 3" key="1">
    <citation type="submission" date="2019-04" db="EMBL/GenBank/DDBJ databases">
        <title>High contiguity whole genome sequence and gene annotation resource for two Venturia nashicola isolates.</title>
        <authorList>
            <person name="Prokchorchik M."/>
            <person name="Won K."/>
            <person name="Lee Y."/>
            <person name="Choi E.D."/>
            <person name="Segonzac C."/>
            <person name="Sohn K.H."/>
        </authorList>
    </citation>
    <scope>NUCLEOTIDE SEQUENCE [LARGE SCALE GENOMIC DNA]</scope>
    <source>
        <strain evidence="2 3">PRI2</strain>
    </source>
</reference>
<dbReference type="Proteomes" id="UP000298493">
    <property type="component" value="Unassembled WGS sequence"/>
</dbReference>
<organism evidence="2 3">
    <name type="scientific">Venturia nashicola</name>
    <dbReference type="NCBI Taxonomy" id="86259"/>
    <lineage>
        <taxon>Eukaryota</taxon>
        <taxon>Fungi</taxon>
        <taxon>Dikarya</taxon>
        <taxon>Ascomycota</taxon>
        <taxon>Pezizomycotina</taxon>
        <taxon>Dothideomycetes</taxon>
        <taxon>Pleosporomycetidae</taxon>
        <taxon>Venturiales</taxon>
        <taxon>Venturiaceae</taxon>
        <taxon>Venturia</taxon>
    </lineage>
</organism>
<dbReference type="EMBL" id="SNSC02000007">
    <property type="protein sequence ID" value="TID22957.1"/>
    <property type="molecule type" value="Genomic_DNA"/>
</dbReference>
<feature type="region of interest" description="Disordered" evidence="1">
    <location>
        <begin position="428"/>
        <end position="479"/>
    </location>
</feature>
<feature type="compositionally biased region" description="Basic residues" evidence="1">
    <location>
        <begin position="493"/>
        <end position="534"/>
    </location>
</feature>
<evidence type="ECO:0000313" key="3">
    <source>
        <dbReference type="Proteomes" id="UP000298493"/>
    </source>
</evidence>
<feature type="compositionally biased region" description="Basic residues" evidence="1">
    <location>
        <begin position="558"/>
        <end position="605"/>
    </location>
</feature>
<proteinExistence type="predicted"/>
<evidence type="ECO:0000256" key="1">
    <source>
        <dbReference type="SAM" id="MobiDB-lite"/>
    </source>
</evidence>
<sequence>MVEEDLHQGNTKQTSINQRGFNVEHNLEVQAIATITLNATNYAHIDLQLSLYFAAVSFSNIPTIVRMMRFSARMLDGAGVYAPWQNIILVQISLAVFTPGQKQQSNAGARLRHRHNANPITGQLSNELDFNISSALDWHRHTYSVSESVTFGKVHARSWTTAHYSSTPFHTEMLVLTTPSRLLGRPPMPIKIARDDPCDNAGYGEPKTNHIRVVHARGLISGTSMGDWVSPPLLRKYRICIYSAALLITGVSTSAQVSLSNYAHTPTSSPEKNPAIMKAALASAILLAVSAVDANKHRLCCCAGIDQEAPGKWSDKTLTCLKDPNKEIVDSSGGKFILSNQLWNYRKDEKYPLNSESFNWYYAADTPADDNWVGGDESAGFCKVKGYVSICFSPKTAEYRNAGTFFKRSQNINQQGDVVVVERDVVERKENSTKTPKHHGAGHHKKKTSTHHKNKTSSHKNKTSTHPKKPKSTASPVQVRDLFKRDLEERKANGTKHAKPHGGHHKSKTSSHHHHKNKTSSHHKNKTSTHHQKPKSTASPVQVRDLFERDVLEERKANGTKHTKSHSSHGKSKTSSHHHHKNKTSSHKNKTSSHKHKTSSHKKPKSTATPVKVRDLFERDAN</sequence>